<dbReference type="EMBL" id="QLMC01000001">
    <property type="protein sequence ID" value="RAK02546.1"/>
    <property type="molecule type" value="Genomic_DNA"/>
</dbReference>
<evidence type="ECO:0000313" key="2">
    <source>
        <dbReference type="EMBL" id="RAK02546.1"/>
    </source>
</evidence>
<evidence type="ECO:0000256" key="1">
    <source>
        <dbReference type="SAM" id="Coils"/>
    </source>
</evidence>
<accession>A0A327XE87</accession>
<keyword evidence="3" id="KW-1185">Reference proteome</keyword>
<dbReference type="Gene3D" id="1.10.260.40">
    <property type="entry name" value="lambda repressor-like DNA-binding domains"/>
    <property type="match status" value="1"/>
</dbReference>
<dbReference type="InterPro" id="IPR010982">
    <property type="entry name" value="Lambda_DNA-bd_dom_sf"/>
</dbReference>
<protein>
    <recommendedName>
        <fullName evidence="4">HTH cro/C1-type domain-containing protein</fullName>
    </recommendedName>
</protein>
<comment type="caution">
    <text evidence="2">The sequence shown here is derived from an EMBL/GenBank/DDBJ whole genome shotgun (WGS) entry which is preliminary data.</text>
</comment>
<sequence length="141" mass="16432">MPIGDRLQQLIDALDISVLEFARQLGEKRGEKVYHILHGRLKPRYETLEKILQTYPDVNADWLLRGEGLMFRTLPQTPLSAITLDDRLRNMEFLLFQLNERVALLQQTNDLLRQELEQVVRQKSHQSNTLITGRISPQKAD</sequence>
<dbReference type="AlphaFoldDB" id="A0A327XE87"/>
<evidence type="ECO:0008006" key="4">
    <source>
        <dbReference type="Google" id="ProtNLM"/>
    </source>
</evidence>
<name>A0A327XE87_LARAB</name>
<dbReference type="SUPFAM" id="SSF47413">
    <property type="entry name" value="lambda repressor-like DNA-binding domains"/>
    <property type="match status" value="1"/>
</dbReference>
<dbReference type="GO" id="GO:0003677">
    <property type="term" value="F:DNA binding"/>
    <property type="evidence" value="ECO:0007669"/>
    <property type="project" value="InterPro"/>
</dbReference>
<keyword evidence="1" id="KW-0175">Coiled coil</keyword>
<dbReference type="Proteomes" id="UP000248790">
    <property type="component" value="Unassembled WGS sequence"/>
</dbReference>
<dbReference type="OrthoDB" id="839492at2"/>
<feature type="coiled-coil region" evidence="1">
    <location>
        <begin position="95"/>
        <end position="122"/>
    </location>
</feature>
<proteinExistence type="predicted"/>
<gene>
    <name evidence="2" type="ORF">LX87_00666</name>
</gene>
<dbReference type="RefSeq" id="WP_111626736.1">
    <property type="nucleotide sequence ID" value="NZ_QLMC01000001.1"/>
</dbReference>
<organism evidence="2 3">
    <name type="scientific">Larkinella arboricola</name>
    <dbReference type="NCBI Taxonomy" id="643671"/>
    <lineage>
        <taxon>Bacteria</taxon>
        <taxon>Pseudomonadati</taxon>
        <taxon>Bacteroidota</taxon>
        <taxon>Cytophagia</taxon>
        <taxon>Cytophagales</taxon>
        <taxon>Spirosomataceae</taxon>
        <taxon>Larkinella</taxon>
    </lineage>
</organism>
<reference evidence="2 3" key="1">
    <citation type="submission" date="2018-06" db="EMBL/GenBank/DDBJ databases">
        <title>Genomic Encyclopedia of Archaeal and Bacterial Type Strains, Phase II (KMG-II): from individual species to whole genera.</title>
        <authorList>
            <person name="Goeker M."/>
        </authorList>
    </citation>
    <scope>NUCLEOTIDE SEQUENCE [LARGE SCALE GENOMIC DNA]</scope>
    <source>
        <strain evidence="2 3">DSM 21851</strain>
    </source>
</reference>
<evidence type="ECO:0000313" key="3">
    <source>
        <dbReference type="Proteomes" id="UP000248790"/>
    </source>
</evidence>